<evidence type="ECO:0000256" key="1">
    <source>
        <dbReference type="SAM" id="MobiDB-lite"/>
    </source>
</evidence>
<comment type="caution">
    <text evidence="2">The sequence shown here is derived from an EMBL/GenBank/DDBJ whole genome shotgun (WGS) entry which is preliminary data.</text>
</comment>
<feature type="region of interest" description="Disordered" evidence="1">
    <location>
        <begin position="106"/>
        <end position="148"/>
    </location>
</feature>
<proteinExistence type="predicted"/>
<keyword evidence="3" id="KW-1185">Reference proteome</keyword>
<dbReference type="OrthoDB" id="5600085at2759"/>
<evidence type="ECO:0000313" key="2">
    <source>
        <dbReference type="EMBL" id="CAA7271423.1"/>
    </source>
</evidence>
<feature type="region of interest" description="Disordered" evidence="1">
    <location>
        <begin position="292"/>
        <end position="316"/>
    </location>
</feature>
<evidence type="ECO:0000313" key="3">
    <source>
        <dbReference type="Proteomes" id="UP000467700"/>
    </source>
</evidence>
<sequence>MQPLASSSGSKTRRFIPIAPALPNGLRDVLSQSSMSLPADARQRVDSLLNPCTCKSVWKCKCGQTTASGPSVPESPASESVGGLSTLTQAAAMCCASSPAATSVSRLAQSLPAKKSISRPRPRPESPHFPSSKRQKHDVTYSVPSQGPDLPPILYGQASPPSSSISTPMPEFTFMPPMSQITSLAGSGCTCGVECACPGCVEHRGLGHTSHDHRDCAEGCGTCIDRTLGIALPSTSSSQETSTSFLDRFFARAAALPPPPAHRKMSSIHLDPMNTTVYTNALTFPSWSAAVTPSRRGSDPNGNYTSSSSVTKLLCW</sequence>
<feature type="compositionally biased region" description="Polar residues" evidence="1">
    <location>
        <begin position="300"/>
        <end position="316"/>
    </location>
</feature>
<protein>
    <submittedName>
        <fullName evidence="2">Uncharacterized protein</fullName>
    </submittedName>
</protein>
<dbReference type="Proteomes" id="UP000467700">
    <property type="component" value="Unassembled WGS sequence"/>
</dbReference>
<reference evidence="2 3" key="1">
    <citation type="submission" date="2020-01" db="EMBL/GenBank/DDBJ databases">
        <authorList>
            <person name="Gupta K D."/>
        </authorList>
    </citation>
    <scope>NUCLEOTIDE SEQUENCE [LARGE SCALE GENOMIC DNA]</scope>
</reference>
<dbReference type="AlphaFoldDB" id="A0A8S0X9K5"/>
<organism evidence="2 3">
    <name type="scientific">Cyclocybe aegerita</name>
    <name type="common">Black poplar mushroom</name>
    <name type="synonym">Agrocybe aegerita</name>
    <dbReference type="NCBI Taxonomy" id="1973307"/>
    <lineage>
        <taxon>Eukaryota</taxon>
        <taxon>Fungi</taxon>
        <taxon>Dikarya</taxon>
        <taxon>Basidiomycota</taxon>
        <taxon>Agaricomycotina</taxon>
        <taxon>Agaricomycetes</taxon>
        <taxon>Agaricomycetidae</taxon>
        <taxon>Agaricales</taxon>
        <taxon>Agaricineae</taxon>
        <taxon>Bolbitiaceae</taxon>
        <taxon>Cyclocybe</taxon>
    </lineage>
</organism>
<dbReference type="EMBL" id="CACVBS010000109">
    <property type="protein sequence ID" value="CAA7271423.1"/>
    <property type="molecule type" value="Genomic_DNA"/>
</dbReference>
<accession>A0A8S0X9K5</accession>
<gene>
    <name evidence="2" type="ORF">AAE3_LOCUS13653</name>
</gene>
<name>A0A8S0X9K5_CYCAE</name>